<accession>A0A0U2VXV2</accession>
<protein>
    <recommendedName>
        <fullName evidence="7">ATP synthase subunit delta</fullName>
    </recommendedName>
    <alternativeName>
        <fullName evidence="7">ATP synthase F(1) sector subunit delta</fullName>
    </alternativeName>
    <alternativeName>
        <fullName evidence="7">F-type ATPase subunit delta</fullName>
        <shortName evidence="7">F-ATPase subunit delta</shortName>
    </alternativeName>
</protein>
<dbReference type="GO" id="GO:0046933">
    <property type="term" value="F:proton-transporting ATP synthase activity, rotational mechanism"/>
    <property type="evidence" value="ECO:0007669"/>
    <property type="project" value="UniProtKB-UniRule"/>
</dbReference>
<evidence type="ECO:0000256" key="6">
    <source>
        <dbReference type="ARBA" id="ARBA00023310"/>
    </source>
</evidence>
<keyword evidence="2 7" id="KW-0813">Transport</keyword>
<evidence type="ECO:0000256" key="2">
    <source>
        <dbReference type="ARBA" id="ARBA00022448"/>
    </source>
</evidence>
<dbReference type="InterPro" id="IPR026015">
    <property type="entry name" value="ATP_synth_OSCP/delta_N_sf"/>
</dbReference>
<comment type="similarity">
    <text evidence="7">Belongs to the ATPase delta chain family.</text>
</comment>
<dbReference type="GO" id="GO:0005886">
    <property type="term" value="C:plasma membrane"/>
    <property type="evidence" value="ECO:0007669"/>
    <property type="project" value="UniProtKB-SubCell"/>
</dbReference>
<keyword evidence="7" id="KW-1003">Cell membrane</keyword>
<dbReference type="NCBIfam" id="TIGR01145">
    <property type="entry name" value="ATP_synt_delta"/>
    <property type="match status" value="1"/>
</dbReference>
<organism evidence="8">
    <name type="scientific">uncultured bacterium EIL5A08</name>
    <dbReference type="NCBI Taxonomy" id="1768204"/>
    <lineage>
        <taxon>Bacteria</taxon>
        <taxon>environmental samples</taxon>
    </lineage>
</organism>
<evidence type="ECO:0000256" key="1">
    <source>
        <dbReference type="ARBA" id="ARBA00004370"/>
    </source>
</evidence>
<keyword evidence="7" id="KW-0139">CF(1)</keyword>
<dbReference type="EMBL" id="KT201087">
    <property type="protein sequence ID" value="ALS56112.1"/>
    <property type="molecule type" value="Genomic_DNA"/>
</dbReference>
<keyword evidence="6 7" id="KW-0066">ATP synthesis</keyword>
<dbReference type="GO" id="GO:0045259">
    <property type="term" value="C:proton-transporting ATP synthase complex"/>
    <property type="evidence" value="ECO:0007669"/>
    <property type="project" value="UniProtKB-KW"/>
</dbReference>
<evidence type="ECO:0000256" key="5">
    <source>
        <dbReference type="ARBA" id="ARBA00023136"/>
    </source>
</evidence>
<gene>
    <name evidence="7" type="primary">atpH</name>
</gene>
<comment type="function">
    <text evidence="7">F(1)F(0) ATP synthase produces ATP from ADP in the presence of a proton or sodium gradient. F-type ATPases consist of two structural domains, F(1) containing the extramembraneous catalytic core and F(0) containing the membrane proton channel, linked together by a central stalk and a peripheral stalk. During catalysis, ATP synthesis in the catalytic domain of F(1) is coupled via a rotary mechanism of the central stalk subunits to proton translocation.</text>
</comment>
<dbReference type="HAMAP" id="MF_01416">
    <property type="entry name" value="ATP_synth_delta_bact"/>
    <property type="match status" value="1"/>
</dbReference>
<dbReference type="InterPro" id="IPR000711">
    <property type="entry name" value="ATPase_OSCP/dsu"/>
</dbReference>
<dbReference type="Gene3D" id="1.10.520.20">
    <property type="entry name" value="N-terminal domain of the delta subunit of the F1F0-ATP synthase"/>
    <property type="match status" value="1"/>
</dbReference>
<keyword evidence="4 7" id="KW-0406">Ion transport</keyword>
<keyword evidence="5 7" id="KW-0472">Membrane</keyword>
<comment type="function">
    <text evidence="7">This protein is part of the stalk that links CF(0) to CF(1). It either transmits conformational changes from CF(0) to CF(1) or is implicated in proton conduction.</text>
</comment>
<name>A0A0U2VXV2_9BACT</name>
<evidence type="ECO:0000313" key="8">
    <source>
        <dbReference type="EMBL" id="ALS56112.1"/>
    </source>
</evidence>
<dbReference type="AlphaFoldDB" id="A0A0U2VXV2"/>
<evidence type="ECO:0000256" key="4">
    <source>
        <dbReference type="ARBA" id="ARBA00023065"/>
    </source>
</evidence>
<reference evidence="8" key="1">
    <citation type="journal article" date="2016" name="ISME J.">
        <title>Functional metagenomic screen reveals new and diverse microbial rhodopsins.</title>
        <authorList>
            <person name="Pushkarev A."/>
            <person name="Beja O."/>
        </authorList>
    </citation>
    <scope>NUCLEOTIDE SEQUENCE</scope>
</reference>
<dbReference type="SUPFAM" id="SSF47928">
    <property type="entry name" value="N-terminal domain of the delta subunit of the F1F0-ATP synthase"/>
    <property type="match status" value="1"/>
</dbReference>
<keyword evidence="3 7" id="KW-0375">Hydrogen ion transport</keyword>
<sequence length="147" mass="16868">MTLSEIIVDMEVKAIIASPKIDSDQTLNFLVSFLPQKDESFSNFLSIMIANKKVYFLDEVYKLFNDMVLEDKNTTIAEVETAFALSDTQKSDIVNSLSKKYDKKIQIHEVINERLLAGIKISVNNEVTDYSVRNKLNLMKEQIINNR</sequence>
<comment type="subcellular location">
    <subcellularLocation>
        <location evidence="7">Cell membrane</location>
        <topology evidence="7">Peripheral membrane protein</topology>
    </subcellularLocation>
    <subcellularLocation>
        <location evidence="1">Membrane</location>
    </subcellularLocation>
</comment>
<proteinExistence type="inferred from homology"/>
<evidence type="ECO:0000256" key="3">
    <source>
        <dbReference type="ARBA" id="ARBA00022781"/>
    </source>
</evidence>
<evidence type="ECO:0000256" key="7">
    <source>
        <dbReference type="HAMAP-Rule" id="MF_01416"/>
    </source>
</evidence>
<dbReference type="PANTHER" id="PTHR11910">
    <property type="entry name" value="ATP SYNTHASE DELTA CHAIN"/>
    <property type="match status" value="1"/>
</dbReference>
<dbReference type="PRINTS" id="PR00125">
    <property type="entry name" value="ATPASEDELTA"/>
</dbReference>
<dbReference type="Pfam" id="PF00213">
    <property type="entry name" value="OSCP"/>
    <property type="match status" value="1"/>
</dbReference>